<evidence type="ECO:0000256" key="21">
    <source>
        <dbReference type="PIRSR" id="PIRSR634016-3"/>
    </source>
</evidence>
<evidence type="ECO:0000256" key="12">
    <source>
        <dbReference type="ARBA" id="ARBA00022989"/>
    </source>
</evidence>
<dbReference type="GO" id="GO:0043171">
    <property type="term" value="P:peptide catabolic process"/>
    <property type="evidence" value="ECO:0007669"/>
    <property type="project" value="TreeGrafter"/>
</dbReference>
<evidence type="ECO:0000256" key="17">
    <source>
        <dbReference type="ARBA" id="ARBA00023180"/>
    </source>
</evidence>
<dbReference type="GO" id="GO:0005789">
    <property type="term" value="C:endoplasmic reticulum membrane"/>
    <property type="evidence" value="ECO:0007669"/>
    <property type="project" value="UniProtKB-SubCell"/>
</dbReference>
<keyword evidence="8" id="KW-0256">Endoplasmic reticulum</keyword>
<keyword evidence="4 23" id="KW-0645">Protease</keyword>
<evidence type="ECO:0000256" key="11">
    <source>
        <dbReference type="ARBA" id="ARBA00022968"/>
    </source>
</evidence>
<keyword evidence="14" id="KW-1064">Adaptive immunity</keyword>
<evidence type="ECO:0000256" key="3">
    <source>
        <dbReference type="ARBA" id="ARBA00022438"/>
    </source>
</evidence>
<reference evidence="28" key="3">
    <citation type="submission" date="2025-09" db="UniProtKB">
        <authorList>
            <consortium name="Ensembl"/>
        </authorList>
    </citation>
    <scope>IDENTIFICATION</scope>
</reference>
<dbReference type="Bgee" id="ENSMFAG00000031043">
    <property type="expression patterns" value="Expressed in lymph node and 9 other cell types or tissues"/>
</dbReference>
<dbReference type="SUPFAM" id="SSF63737">
    <property type="entry name" value="Leukotriene A4 hydrolase N-terminal domain"/>
    <property type="match status" value="1"/>
</dbReference>
<evidence type="ECO:0000256" key="14">
    <source>
        <dbReference type="ARBA" id="ARBA00023130"/>
    </source>
</evidence>
<dbReference type="GO" id="GO:0019885">
    <property type="term" value="P:antigen processing and presentation of endogenous peptide antigen via MHC class I"/>
    <property type="evidence" value="ECO:0007669"/>
    <property type="project" value="UniProtKB-ARBA"/>
</dbReference>
<keyword evidence="3 23" id="KW-0031">Aminopeptidase</keyword>
<feature type="binding site" evidence="21">
    <location>
        <position position="360"/>
    </location>
    <ligand>
        <name>Zn(2+)</name>
        <dbReference type="ChEBI" id="CHEBI:29105"/>
        <note>catalytic</note>
    </ligand>
</feature>
<evidence type="ECO:0000256" key="4">
    <source>
        <dbReference type="ARBA" id="ARBA00022670"/>
    </source>
</evidence>
<accession>A0A2K5UTQ2</accession>
<dbReference type="GlyCosmos" id="A0A2K5UTQ2">
    <property type="glycosylation" value="5 sites, No reported glycans"/>
</dbReference>
<feature type="binding site" evidence="21">
    <location>
        <position position="356"/>
    </location>
    <ligand>
        <name>Zn(2+)</name>
        <dbReference type="ChEBI" id="CHEBI:29105"/>
        <note>catalytic</note>
    </ligand>
</feature>
<name>A0A2K5UTQ2_MACFA</name>
<organism evidence="28 29">
    <name type="scientific">Macaca fascicularis</name>
    <name type="common">Crab-eating macaque</name>
    <name type="synonym">Cynomolgus monkey</name>
    <dbReference type="NCBI Taxonomy" id="9541"/>
    <lineage>
        <taxon>Eukaryota</taxon>
        <taxon>Metazoa</taxon>
        <taxon>Chordata</taxon>
        <taxon>Craniata</taxon>
        <taxon>Vertebrata</taxon>
        <taxon>Euteleostomi</taxon>
        <taxon>Mammalia</taxon>
        <taxon>Eutheria</taxon>
        <taxon>Euarchontoglires</taxon>
        <taxon>Primates</taxon>
        <taxon>Haplorrhini</taxon>
        <taxon>Catarrhini</taxon>
        <taxon>Cercopithecidae</taxon>
        <taxon>Cercopithecinae</taxon>
        <taxon>Macaca</taxon>
    </lineage>
</organism>
<evidence type="ECO:0000256" key="16">
    <source>
        <dbReference type="ARBA" id="ARBA00023157"/>
    </source>
</evidence>
<dbReference type="AlphaFoldDB" id="A0A2K5UTQ2"/>
<dbReference type="InterPro" id="IPR045357">
    <property type="entry name" value="Aminopeptidase_N-like_N"/>
</dbReference>
<dbReference type="Gene3D" id="2.60.40.1730">
    <property type="entry name" value="tricorn interacting facor f3 domain"/>
    <property type="match status" value="1"/>
</dbReference>
<keyword evidence="9 21" id="KW-0862">Zinc</keyword>
<feature type="site" description="Transition state stabilizer" evidence="22">
    <location>
        <position position="441"/>
    </location>
</feature>
<evidence type="ECO:0000259" key="27">
    <source>
        <dbReference type="Pfam" id="PF17900"/>
    </source>
</evidence>
<reference evidence="28" key="2">
    <citation type="submission" date="2025-08" db="UniProtKB">
        <authorList>
            <consortium name="Ensembl"/>
        </authorList>
    </citation>
    <scope>IDENTIFICATION</scope>
</reference>
<evidence type="ECO:0000256" key="8">
    <source>
        <dbReference type="ARBA" id="ARBA00022824"/>
    </source>
</evidence>
<dbReference type="Pfam" id="PF17900">
    <property type="entry name" value="Peptidase_M1_N"/>
    <property type="match status" value="1"/>
</dbReference>
<dbReference type="GO" id="GO:0005615">
    <property type="term" value="C:extracellular space"/>
    <property type="evidence" value="ECO:0007669"/>
    <property type="project" value="TreeGrafter"/>
</dbReference>
<evidence type="ECO:0000256" key="5">
    <source>
        <dbReference type="ARBA" id="ARBA00022692"/>
    </source>
</evidence>
<keyword evidence="12" id="KW-1133">Transmembrane helix</keyword>
<comment type="function">
    <text evidence="18">Aminopeptidase that plays a central role in peptide trimming, a step required for the generation of most HLA class I-binding peptides. Peptide trimming is essential to customize longer precursor peptides to fit them to the correct length required for presentation on MHC class I molecules. Preferentially hydrolyzes the basic residues Arg and Lys.</text>
</comment>
<evidence type="ECO:0000256" key="13">
    <source>
        <dbReference type="ARBA" id="ARBA00023049"/>
    </source>
</evidence>
<dbReference type="GO" id="GO:0008217">
    <property type="term" value="P:regulation of blood pressure"/>
    <property type="evidence" value="ECO:0007669"/>
    <property type="project" value="UniProtKB-ARBA"/>
</dbReference>
<dbReference type="InterPro" id="IPR014782">
    <property type="entry name" value="Peptidase_M1_dom"/>
</dbReference>
<dbReference type="InterPro" id="IPR042097">
    <property type="entry name" value="Aminopeptidase_N-like_N_sf"/>
</dbReference>
<dbReference type="FunFam" id="1.25.50.20:FF:000003">
    <property type="entry name" value="Leucyl-cystinyl aminopeptidase"/>
    <property type="match status" value="1"/>
</dbReference>
<dbReference type="CDD" id="cd09601">
    <property type="entry name" value="M1_APN-Q_like"/>
    <property type="match status" value="1"/>
</dbReference>
<keyword evidence="29" id="KW-1185">Reference proteome</keyword>
<feature type="domain" description="ERAP1-like C-terminal" evidence="26">
    <location>
        <begin position="658"/>
        <end position="810"/>
    </location>
</feature>
<feature type="domain" description="ERAP1-like C-terminal" evidence="26">
    <location>
        <begin position="606"/>
        <end position="656"/>
    </location>
</feature>
<feature type="binding site" evidence="21">
    <location>
        <position position="379"/>
    </location>
    <ligand>
        <name>Zn(2+)</name>
        <dbReference type="ChEBI" id="CHEBI:29105"/>
        <note>catalytic</note>
    </ligand>
</feature>
<dbReference type="PANTHER" id="PTHR11533">
    <property type="entry name" value="PROTEASE M1 ZINC METALLOPROTEASE"/>
    <property type="match status" value="1"/>
</dbReference>
<evidence type="ECO:0000313" key="28">
    <source>
        <dbReference type="Ensembl" id="ENSMFAP00000015757.2"/>
    </source>
</evidence>
<dbReference type="Gene3D" id="2.60.40.1910">
    <property type="match status" value="1"/>
</dbReference>
<dbReference type="Pfam" id="PF01433">
    <property type="entry name" value="Peptidase_M1"/>
    <property type="match status" value="1"/>
</dbReference>
<dbReference type="InterPro" id="IPR024571">
    <property type="entry name" value="ERAP1-like_C_dom"/>
</dbReference>
<keyword evidence="24" id="KW-0732">Signal</keyword>
<evidence type="ECO:0000256" key="1">
    <source>
        <dbReference type="ARBA" id="ARBA00004648"/>
    </source>
</evidence>
<dbReference type="EC" id="3.4.11.-" evidence="23"/>
<evidence type="ECO:0000256" key="23">
    <source>
        <dbReference type="RuleBase" id="RU364040"/>
    </source>
</evidence>
<evidence type="ECO:0000313" key="29">
    <source>
        <dbReference type="Proteomes" id="UP000233100"/>
    </source>
</evidence>
<evidence type="ECO:0000256" key="6">
    <source>
        <dbReference type="ARBA" id="ARBA00022723"/>
    </source>
</evidence>
<evidence type="ECO:0000256" key="18">
    <source>
        <dbReference type="ARBA" id="ARBA00057301"/>
    </source>
</evidence>
<evidence type="ECO:0000256" key="9">
    <source>
        <dbReference type="ARBA" id="ARBA00022833"/>
    </source>
</evidence>
<dbReference type="InterPro" id="IPR050344">
    <property type="entry name" value="Peptidase_M1_aminopeptidases"/>
</dbReference>
<dbReference type="SUPFAM" id="SSF55486">
    <property type="entry name" value="Metalloproteases ('zincins'), catalytic domain"/>
    <property type="match status" value="1"/>
</dbReference>
<dbReference type="InterPro" id="IPR027268">
    <property type="entry name" value="Peptidase_M4/M1_CTD_sf"/>
</dbReference>
<keyword evidence="15" id="KW-0472">Membrane</keyword>
<feature type="chain" id="PRO_5030051129" description="Aminopeptidase" evidence="24">
    <location>
        <begin position="22"/>
        <end position="832"/>
    </location>
</feature>
<dbReference type="FunFam" id="2.60.40.1910:FF:000001">
    <property type="entry name" value="Leucyl-cystinyl aminopeptidase"/>
    <property type="match status" value="1"/>
</dbReference>
<evidence type="ECO:0000256" key="20">
    <source>
        <dbReference type="PIRSR" id="PIRSR634016-1"/>
    </source>
</evidence>
<dbReference type="VEuPathDB" id="HostDB:ENSMFAG00000031043"/>
<dbReference type="Pfam" id="PF11838">
    <property type="entry name" value="ERAP1_C"/>
    <property type="match status" value="2"/>
</dbReference>
<keyword evidence="13 23" id="KW-0482">Metalloprotease</keyword>
<dbReference type="Proteomes" id="UP000233100">
    <property type="component" value="Chromosome 6"/>
</dbReference>
<keyword evidence="11" id="KW-0735">Signal-anchor</keyword>
<evidence type="ECO:0000259" key="26">
    <source>
        <dbReference type="Pfam" id="PF11838"/>
    </source>
</evidence>
<keyword evidence="5" id="KW-0812">Transmembrane</keyword>
<dbReference type="GO" id="GO:0006508">
    <property type="term" value="P:proteolysis"/>
    <property type="evidence" value="ECO:0007669"/>
    <property type="project" value="UniProtKB-KW"/>
</dbReference>
<keyword evidence="10" id="KW-0391">Immunity</keyword>
<dbReference type="InterPro" id="IPR001930">
    <property type="entry name" value="Peptidase_M1"/>
</dbReference>
<dbReference type="Gene3D" id="1.10.390.10">
    <property type="entry name" value="Neutral Protease Domain 2"/>
    <property type="match status" value="1"/>
</dbReference>
<proteinExistence type="inferred from homology"/>
<comment type="cofactor">
    <cofactor evidence="21 23">
        <name>Zn(2+)</name>
        <dbReference type="ChEBI" id="CHEBI:29105"/>
    </cofactor>
    <text evidence="21 23">Binds 1 zinc ion per subunit.</text>
</comment>
<dbReference type="GO" id="GO:0002250">
    <property type="term" value="P:adaptive immune response"/>
    <property type="evidence" value="ECO:0007669"/>
    <property type="project" value="UniProtKB-KW"/>
</dbReference>
<dbReference type="InterPro" id="IPR034016">
    <property type="entry name" value="M1_APN-typ"/>
</dbReference>
<evidence type="ECO:0000256" key="24">
    <source>
        <dbReference type="SAM" id="SignalP"/>
    </source>
</evidence>
<dbReference type="Gene3D" id="1.25.50.20">
    <property type="match status" value="2"/>
</dbReference>
<evidence type="ECO:0000259" key="25">
    <source>
        <dbReference type="Pfam" id="PF01433"/>
    </source>
</evidence>
<dbReference type="GO" id="GO:0070006">
    <property type="term" value="F:metalloaminopeptidase activity"/>
    <property type="evidence" value="ECO:0007669"/>
    <property type="project" value="TreeGrafter"/>
</dbReference>
<dbReference type="GeneTree" id="ENSGT00940000162653"/>
<sequence length="832" mass="95312">MFNIHTGFYCLAAILLQICVCSQFSVPSSHYFTEDPGAFPVASNGEPFPWQELRLPNVVIPLHYDLFVHPNLTSLDFVASEKIEVLVSSATQFIILHSKDLEITNATLQSEEDSRYMKSGKELKVLSYPAHQQIALLVPEKLTPHLKYYVAIDFQAKLADGFEGFYKSTYRTLGGETRILAVTDFEPTQARMAFPCFDEPLFKANFSIKIRRESRHTALSNMPKVKTIELEGGLLEDHFETTVKMSTYLVAYIVCDFHSVSGITSSGVKVSIYASPDKRNQTHYALQASLKLLDFYEKYFDINYPLPKLDLIAIPDFASGAMENWGLITYRETSLLFDPKTSSASDKLWVTKVIAHELAHQWFGNLVTMEWWNDIWLNEGFANYMELIAVNATYPELQFDDHFLNVCFEVITKDSLNSSRPISKPAETPTQIQEMFDEVSYNKGACILNMLKDFLGEEKFQKGIIQYLKKFSYRNAKNDDLWSSLSNSCLESDFTSGGVCHSDPKMTSNMLTFLGENAEVKEMMTTWTLQKGIPLLVVKQDGHSLRLQQERFLQGVFQEDPEWRALQERYLWHIPLTYSTSSSNVIHRHILKSKTDTLDLPEKTSWVKFNVDSNGYYIVHYEGHGWDQLITQLNQNHTLLRPKDRIGLIHDVFQLVGIPTDVLKIVYSVGAQTTTGWNYLLELYELSMSSAEKNKILYALSTSKHQEKLQKLLELGMEGKVIKTQDLAALLHAIARRPKGQQLAWDFVRENWTHLLKKFDLGSFAIRIIISGTTSHFSSKDKLQEVKLFFESLEAQGSHLDIFQIVLETITKNIKWLEKNLPTLRMWLLVNT</sequence>
<comment type="subunit">
    <text evidence="19">Heterodimer with ERAP1.</text>
</comment>
<dbReference type="GO" id="GO:0008270">
    <property type="term" value="F:zinc ion binding"/>
    <property type="evidence" value="ECO:0007669"/>
    <property type="project" value="UniProtKB-UniRule"/>
</dbReference>
<dbReference type="STRING" id="9541.ENSMFAP00000015757"/>
<dbReference type="Ensembl" id="ENSMFAT00000066284.2">
    <property type="protein sequence ID" value="ENSMFAP00000015757.2"/>
    <property type="gene ID" value="ENSMFAG00000031043.2"/>
</dbReference>
<protein>
    <recommendedName>
        <fullName evidence="23">Aminopeptidase</fullName>
        <ecNumber evidence="23">3.4.11.-</ecNumber>
    </recommendedName>
</protein>
<comment type="similarity">
    <text evidence="2 23">Belongs to the peptidase M1 family.</text>
</comment>
<evidence type="ECO:0000256" key="19">
    <source>
        <dbReference type="ARBA" id="ARBA00063803"/>
    </source>
</evidence>
<evidence type="ECO:0000256" key="10">
    <source>
        <dbReference type="ARBA" id="ARBA00022859"/>
    </source>
</evidence>
<dbReference type="GO" id="GO:0042277">
    <property type="term" value="F:peptide binding"/>
    <property type="evidence" value="ECO:0007669"/>
    <property type="project" value="TreeGrafter"/>
</dbReference>
<feature type="domain" description="Peptidase M1 membrane alanine aminopeptidase" evidence="25">
    <location>
        <begin position="284"/>
        <end position="488"/>
    </location>
</feature>
<keyword evidence="16" id="KW-1015">Disulfide bond</keyword>
<feature type="domain" description="Aminopeptidase N-like N-terminal" evidence="27">
    <location>
        <begin position="61"/>
        <end position="249"/>
    </location>
</feature>
<evidence type="ECO:0000256" key="15">
    <source>
        <dbReference type="ARBA" id="ARBA00023136"/>
    </source>
</evidence>
<feature type="active site" description="Proton acceptor" evidence="20">
    <location>
        <position position="357"/>
    </location>
</feature>
<dbReference type="FunFam" id="1.10.390.10:FF:000007">
    <property type="entry name" value="Aminopeptidase"/>
    <property type="match status" value="1"/>
</dbReference>
<keyword evidence="7 23" id="KW-0378">Hydrolase</keyword>
<gene>
    <name evidence="28" type="primary">ERAP2</name>
</gene>
<reference evidence="28 29" key="1">
    <citation type="submission" date="2013-03" db="EMBL/GenBank/DDBJ databases">
        <authorList>
            <person name="Warren W."/>
            <person name="Wilson R.K."/>
        </authorList>
    </citation>
    <scope>NUCLEOTIDE SEQUENCE</scope>
</reference>
<evidence type="ECO:0000256" key="7">
    <source>
        <dbReference type="ARBA" id="ARBA00022801"/>
    </source>
</evidence>
<dbReference type="PANTHER" id="PTHR11533:SF239">
    <property type="entry name" value="ENDOPLASMIC RETICULUM AMINOPEPTIDASE 2"/>
    <property type="match status" value="1"/>
</dbReference>
<keyword evidence="17" id="KW-0325">Glycoprotein</keyword>
<feature type="signal peptide" evidence="24">
    <location>
        <begin position="1"/>
        <end position="21"/>
    </location>
</feature>
<evidence type="ECO:0000256" key="22">
    <source>
        <dbReference type="PIRSR" id="PIRSR634016-4"/>
    </source>
</evidence>
<evidence type="ECO:0000256" key="2">
    <source>
        <dbReference type="ARBA" id="ARBA00010136"/>
    </source>
</evidence>
<keyword evidence="6 21" id="KW-0479">Metal-binding</keyword>
<comment type="subcellular location">
    <subcellularLocation>
        <location evidence="1">Endoplasmic reticulum membrane</location>
        <topology evidence="1">Single-pass type II membrane protein</topology>
    </subcellularLocation>
</comment>
<dbReference type="PRINTS" id="PR00756">
    <property type="entry name" value="ALADIPTASE"/>
</dbReference>
<dbReference type="FunFam" id="2.60.40.1730:FF:000046">
    <property type="entry name" value="Endoplasmic reticulum aminopeptidase 2"/>
    <property type="match status" value="1"/>
</dbReference>